<dbReference type="AlphaFoldDB" id="C6S7E0"/>
<accession>C6S7E0</accession>
<dbReference type="PANTHER" id="PTHR47683">
    <property type="entry name" value="PSEUDOURIDINE SYNTHASE FAMILY PROTEIN-RELATED"/>
    <property type="match status" value="1"/>
</dbReference>
<dbReference type="GO" id="GO:0006364">
    <property type="term" value="P:rRNA processing"/>
    <property type="evidence" value="ECO:0007669"/>
    <property type="project" value="UniProtKB-ARBA"/>
</dbReference>
<feature type="domain" description="Pseudouridine synthase RsuA/RluA-like" evidence="8">
    <location>
        <begin position="91"/>
        <end position="222"/>
    </location>
</feature>
<dbReference type="InterPro" id="IPR036986">
    <property type="entry name" value="S4_RNA-bd_sf"/>
</dbReference>
<protein>
    <recommendedName>
        <fullName evidence="7">Pseudouridine synthase</fullName>
        <ecNumber evidence="7">5.4.99.-</ecNumber>
    </recommendedName>
</protein>
<name>C6S7E0_NEIML</name>
<evidence type="ECO:0000256" key="3">
    <source>
        <dbReference type="ARBA" id="ARBA00023235"/>
    </source>
</evidence>
<organism evidence="9 10">
    <name type="scientific">Neisseria meningitidis (strain alpha14)</name>
    <dbReference type="NCBI Taxonomy" id="662598"/>
    <lineage>
        <taxon>Bacteria</taxon>
        <taxon>Pseudomonadati</taxon>
        <taxon>Pseudomonadota</taxon>
        <taxon>Betaproteobacteria</taxon>
        <taxon>Neisseriales</taxon>
        <taxon>Neisseriaceae</taxon>
        <taxon>Neisseria</taxon>
    </lineage>
</organism>
<dbReference type="SUPFAM" id="SSF55120">
    <property type="entry name" value="Pseudouridine synthase"/>
    <property type="match status" value="1"/>
</dbReference>
<dbReference type="SUPFAM" id="SSF55174">
    <property type="entry name" value="Alpha-L RNA-binding motif"/>
    <property type="match status" value="1"/>
</dbReference>
<comment type="similarity">
    <text evidence="1 7">Belongs to the pseudouridine synthase RsuA family.</text>
</comment>
<evidence type="ECO:0000256" key="6">
    <source>
        <dbReference type="PROSITE-ProRule" id="PRU00182"/>
    </source>
</evidence>
<dbReference type="KEGG" id="nmi:NMO_1139"/>
<keyword evidence="2 6" id="KW-0694">RNA-binding</keyword>
<dbReference type="EC" id="5.4.99.-" evidence="7"/>
<dbReference type="InterPro" id="IPR042092">
    <property type="entry name" value="PsdUridine_s_RsuA/RluB/E/F_cat"/>
</dbReference>
<evidence type="ECO:0000256" key="4">
    <source>
        <dbReference type="ARBA" id="ARBA00036749"/>
    </source>
</evidence>
<dbReference type="InterPro" id="IPR018496">
    <property type="entry name" value="PsdUridine_synth_RsuA/RluB_CS"/>
</dbReference>
<dbReference type="PROSITE" id="PS50889">
    <property type="entry name" value="S4"/>
    <property type="match status" value="1"/>
</dbReference>
<comment type="catalytic activity">
    <reaction evidence="4">
        <text>uridine(516) in 16S rRNA = pseudouridine(516) in 16S rRNA</text>
        <dbReference type="Rhea" id="RHEA:38867"/>
        <dbReference type="Rhea" id="RHEA-COMP:10089"/>
        <dbReference type="Rhea" id="RHEA-COMP:10090"/>
        <dbReference type="ChEBI" id="CHEBI:65314"/>
        <dbReference type="ChEBI" id="CHEBI:65315"/>
        <dbReference type="EC" id="5.4.99.19"/>
    </reaction>
</comment>
<proteinExistence type="inferred from homology"/>
<evidence type="ECO:0000256" key="5">
    <source>
        <dbReference type="ARBA" id="ARBA00037590"/>
    </source>
</evidence>
<keyword evidence="9" id="KW-0456">Lyase</keyword>
<evidence type="ECO:0000313" key="9">
    <source>
        <dbReference type="EMBL" id="CBA06281.1"/>
    </source>
</evidence>
<dbReference type="PROSITE" id="PS01149">
    <property type="entry name" value="PSI_RSU"/>
    <property type="match status" value="1"/>
</dbReference>
<dbReference type="GO" id="GO:0001522">
    <property type="term" value="P:pseudouridine synthesis"/>
    <property type="evidence" value="ECO:0007669"/>
    <property type="project" value="InterPro"/>
</dbReference>
<dbReference type="Proteomes" id="UP000002054">
    <property type="component" value="Chromosome"/>
</dbReference>
<dbReference type="GO" id="GO:0003723">
    <property type="term" value="F:RNA binding"/>
    <property type="evidence" value="ECO:0007669"/>
    <property type="project" value="UniProtKB-KW"/>
</dbReference>
<evidence type="ECO:0000256" key="1">
    <source>
        <dbReference type="ARBA" id="ARBA00008348"/>
    </source>
</evidence>
<evidence type="ECO:0000259" key="8">
    <source>
        <dbReference type="Pfam" id="PF00849"/>
    </source>
</evidence>
<dbReference type="PANTHER" id="PTHR47683:SF4">
    <property type="entry name" value="PSEUDOURIDINE SYNTHASE"/>
    <property type="match status" value="1"/>
</dbReference>
<dbReference type="CDD" id="cd00165">
    <property type="entry name" value="S4"/>
    <property type="match status" value="1"/>
</dbReference>
<evidence type="ECO:0000256" key="2">
    <source>
        <dbReference type="ARBA" id="ARBA00022884"/>
    </source>
</evidence>
<comment type="function">
    <text evidence="5">Responsible for synthesis of pseudouridine from uracil-516 in 16S ribosomal RNA.</text>
</comment>
<keyword evidence="3 7" id="KW-0413">Isomerase</keyword>
<dbReference type="InterPro" id="IPR020103">
    <property type="entry name" value="PsdUridine_synth_cat_dom_sf"/>
</dbReference>
<sequence>MEADSDTAHDRTFSVLSFSSHISHTIMKLIKYLQYQGIGSRKQCQWLIAGGYVFINGTCMDDTDADIDSSSVETLDIDGEAVTVVPEPYFYIMLNKPEDYETSHKPKHYRSVFSLFPDNMRNIDMQAVGRLDADTTGVLLITNDGKLNHNLTSPSRKIPKLYEVTLKHPTGETLCETLKNGVLLHDENETVCAADAVLENPTTLLLTITEGKYHQVKRMIAAAGNRVQHLHRRRFAHLETENLKPGEWKFIECPKF</sequence>
<dbReference type="InterPro" id="IPR050343">
    <property type="entry name" value="RsuA_PseudoU_synthase"/>
</dbReference>
<dbReference type="CDD" id="cd02553">
    <property type="entry name" value="PseudoU_synth_RsuA"/>
    <property type="match status" value="1"/>
</dbReference>
<dbReference type="EMBL" id="AM889136">
    <property type="protein sequence ID" value="CBA06281.1"/>
    <property type="molecule type" value="Genomic_DNA"/>
</dbReference>
<dbReference type="GO" id="GO:0016829">
    <property type="term" value="F:lyase activity"/>
    <property type="evidence" value="ECO:0007669"/>
    <property type="project" value="UniProtKB-KW"/>
</dbReference>
<evidence type="ECO:0000313" key="10">
    <source>
        <dbReference type="Proteomes" id="UP000002054"/>
    </source>
</evidence>
<dbReference type="HOGENOM" id="CLU_024979_1_2_4"/>
<dbReference type="GO" id="GO:0160136">
    <property type="term" value="F:16S rRNA pseudouridine(516) synthase activity"/>
    <property type="evidence" value="ECO:0007669"/>
    <property type="project" value="UniProtKB-EC"/>
</dbReference>
<reference evidence="9 10" key="1">
    <citation type="journal article" date="2008" name="Proc. Natl. Acad. Sci. U.S.A.">
        <title>Whole-genome comparison of disease and carriage strains provides insights into virulence evolution in Neisseria meningitidis.</title>
        <authorList>
            <person name="Schoen C."/>
            <person name="Blom J."/>
            <person name="Claus H."/>
            <person name="Schramm-Glueck A."/>
            <person name="Brandt P."/>
            <person name="Mueller T."/>
            <person name="Goesmann A."/>
            <person name="Joseph B."/>
            <person name="Konietzny S."/>
            <person name="Kurzai O."/>
            <person name="Schmitt C."/>
            <person name="Friedrich T."/>
            <person name="Linke B."/>
            <person name="Vogel U."/>
            <person name="Frosch M."/>
        </authorList>
    </citation>
    <scope>NUCLEOTIDE SEQUENCE [LARGE SCALE GENOMIC DNA]</scope>
    <source>
        <strain evidence="10">alpha14</strain>
    </source>
</reference>
<dbReference type="Gene3D" id="3.30.70.1560">
    <property type="entry name" value="Alpha-L RNA-binding motif"/>
    <property type="match status" value="1"/>
</dbReference>
<gene>
    <name evidence="9" type="primary">rsuA</name>
    <name evidence="9" type="ordered locus">NMO_1139</name>
</gene>
<dbReference type="InterPro" id="IPR006145">
    <property type="entry name" value="PsdUridine_synth_RsuA/RluA"/>
</dbReference>
<dbReference type="Gene3D" id="3.10.290.10">
    <property type="entry name" value="RNA-binding S4 domain"/>
    <property type="match status" value="1"/>
</dbReference>
<dbReference type="Pfam" id="PF00849">
    <property type="entry name" value="PseudoU_synth_2"/>
    <property type="match status" value="1"/>
</dbReference>
<dbReference type="Gene3D" id="3.30.70.580">
    <property type="entry name" value="Pseudouridine synthase I, catalytic domain, N-terminal subdomain"/>
    <property type="match status" value="1"/>
</dbReference>
<dbReference type="InterPro" id="IPR000748">
    <property type="entry name" value="PsdUridine_synth_RsuA/RluB/E/F"/>
</dbReference>
<dbReference type="NCBIfam" id="TIGR00093">
    <property type="entry name" value="pseudouridine synthase"/>
    <property type="match status" value="1"/>
</dbReference>
<evidence type="ECO:0000256" key="7">
    <source>
        <dbReference type="RuleBase" id="RU003887"/>
    </source>
</evidence>
<dbReference type="InterPro" id="IPR020094">
    <property type="entry name" value="TruA/RsuA/RluB/E/F_N"/>
</dbReference>